<dbReference type="Pfam" id="PF00622">
    <property type="entry name" value="SPRY"/>
    <property type="match status" value="1"/>
</dbReference>
<dbReference type="RefSeq" id="XP_021026455.1">
    <property type="nucleotide sequence ID" value="XM_021170796.1"/>
</dbReference>
<protein>
    <submittedName>
        <fullName evidence="8">Tripartite motif-containing protein 60-like</fullName>
    </submittedName>
</protein>
<dbReference type="SMART" id="SM00589">
    <property type="entry name" value="PRY"/>
    <property type="match status" value="1"/>
</dbReference>
<evidence type="ECO:0000256" key="4">
    <source>
        <dbReference type="PROSITE-ProRule" id="PRU00175"/>
    </source>
</evidence>
<dbReference type="InterPro" id="IPR006574">
    <property type="entry name" value="PRY"/>
</dbReference>
<dbReference type="PANTHER" id="PTHR24103">
    <property type="entry name" value="E3 UBIQUITIN-PROTEIN LIGASE TRIM"/>
    <property type="match status" value="1"/>
</dbReference>
<dbReference type="PRINTS" id="PR01407">
    <property type="entry name" value="BUTYPHLNCDUF"/>
</dbReference>
<organism evidence="7 8">
    <name type="scientific">Mus caroli</name>
    <name type="common">Ryukyu mouse</name>
    <name type="synonym">Ricefield mouse</name>
    <dbReference type="NCBI Taxonomy" id="10089"/>
    <lineage>
        <taxon>Eukaryota</taxon>
        <taxon>Metazoa</taxon>
        <taxon>Chordata</taxon>
        <taxon>Craniata</taxon>
        <taxon>Vertebrata</taxon>
        <taxon>Euteleostomi</taxon>
        <taxon>Mammalia</taxon>
        <taxon>Eutheria</taxon>
        <taxon>Euarchontoglires</taxon>
        <taxon>Glires</taxon>
        <taxon>Rodentia</taxon>
        <taxon>Myomorpha</taxon>
        <taxon>Muroidea</taxon>
        <taxon>Muridae</taxon>
        <taxon>Murinae</taxon>
        <taxon>Mus</taxon>
        <taxon>Mus</taxon>
    </lineage>
</organism>
<evidence type="ECO:0000259" key="5">
    <source>
        <dbReference type="PROSITE" id="PS50089"/>
    </source>
</evidence>
<feature type="domain" description="B30.2/SPRY" evidence="6">
    <location>
        <begin position="263"/>
        <end position="461"/>
    </location>
</feature>
<dbReference type="FunFam" id="2.60.120.920:FF:000004">
    <property type="entry name" value="Butyrophilin subfamily 1 member A1"/>
    <property type="match status" value="1"/>
</dbReference>
<accession>A0A6P5Q3A1</accession>
<evidence type="ECO:0000256" key="2">
    <source>
        <dbReference type="ARBA" id="ARBA00022771"/>
    </source>
</evidence>
<dbReference type="Pfam" id="PF15227">
    <property type="entry name" value="zf-C3HC4_4"/>
    <property type="match status" value="1"/>
</dbReference>
<dbReference type="Gene3D" id="2.60.120.920">
    <property type="match status" value="1"/>
</dbReference>
<dbReference type="GeneID" id="110300574"/>
<dbReference type="SUPFAM" id="SSF49899">
    <property type="entry name" value="Concanavalin A-like lectins/glucanases"/>
    <property type="match status" value="1"/>
</dbReference>
<evidence type="ECO:0000313" key="8">
    <source>
        <dbReference type="RefSeq" id="XP_021026455.1"/>
    </source>
</evidence>
<dbReference type="InterPro" id="IPR043136">
    <property type="entry name" value="B30.2/SPRY_sf"/>
</dbReference>
<keyword evidence="7" id="KW-1185">Reference proteome</keyword>
<dbReference type="Gene3D" id="3.30.40.10">
    <property type="entry name" value="Zinc/RING finger domain, C3HC4 (zinc finger)"/>
    <property type="match status" value="1"/>
</dbReference>
<dbReference type="AlphaFoldDB" id="A0A6P5Q3A1"/>
<feature type="domain" description="RING-type" evidence="5">
    <location>
        <begin position="16"/>
        <end position="57"/>
    </location>
</feature>
<dbReference type="Pfam" id="PF13765">
    <property type="entry name" value="PRY"/>
    <property type="match status" value="1"/>
</dbReference>
<sequence>MELAAGLADLQAEARCSVGKEYLKNPGTMECGHKVCLSCTSVFWKDLKGSFPCPSCHLNCPGRNFLSNQPPGEFTEVAILPPERTSRSGRQEGERPWEKPQQVSCPLRSFPLSHFVWPMENAIVCHRKQIDSYIKLWREMVEPIQKAITTQRKGWLELRKRTECRRERVRSQYEQNRLFLQVEREKILGQLQSEEMDGLAKLHKNLAKLSDHASLLKGLLKDLKSQCGKSELALLASVKDWYERYKQSGWPEMALVTLKGYDYRFPLQYSDLDRIIKRFQVDVILDPETANYKLTVSKDQKTVKYGSWERMPYSSRKFCFDPAVLGSEGYSSDRQYWEVDVELKMEWVLGVCREPFPRSRYAERFSDEQFSVQDGLWGVGLDNSQTYVALGGKKNHLLPKVSPTRIGIFLDSEMYEVSFYNLRDKSLLYRFSDLPRGTFWPYFYTGYDSEPLKICTVEDLE</sequence>
<dbReference type="SUPFAM" id="SSF57850">
    <property type="entry name" value="RING/U-box"/>
    <property type="match status" value="1"/>
</dbReference>
<dbReference type="InterPro" id="IPR001841">
    <property type="entry name" value="Znf_RING"/>
</dbReference>
<keyword evidence="2 4" id="KW-0863">Zinc-finger</keyword>
<evidence type="ECO:0000256" key="3">
    <source>
        <dbReference type="ARBA" id="ARBA00022833"/>
    </source>
</evidence>
<reference evidence="8" key="1">
    <citation type="submission" date="2025-08" db="UniProtKB">
        <authorList>
            <consortium name="RefSeq"/>
        </authorList>
    </citation>
    <scope>IDENTIFICATION</scope>
</reference>
<keyword evidence="1" id="KW-0479">Metal-binding</keyword>
<dbReference type="CDD" id="cd16601">
    <property type="entry name" value="RING-HC_TRIM39_C-IV"/>
    <property type="match status" value="1"/>
</dbReference>
<evidence type="ECO:0000313" key="7">
    <source>
        <dbReference type="Proteomes" id="UP000515126"/>
    </source>
</evidence>
<dbReference type="InterPro" id="IPR013320">
    <property type="entry name" value="ConA-like_dom_sf"/>
</dbReference>
<dbReference type="PROSITE" id="PS50089">
    <property type="entry name" value="ZF_RING_2"/>
    <property type="match status" value="1"/>
</dbReference>
<evidence type="ECO:0000259" key="6">
    <source>
        <dbReference type="PROSITE" id="PS50188"/>
    </source>
</evidence>
<gene>
    <name evidence="8" type="primary">LOC110300574</name>
</gene>
<evidence type="ECO:0000256" key="1">
    <source>
        <dbReference type="ARBA" id="ARBA00022723"/>
    </source>
</evidence>
<dbReference type="GO" id="GO:0008270">
    <property type="term" value="F:zinc ion binding"/>
    <property type="evidence" value="ECO:0007669"/>
    <property type="project" value="UniProtKB-KW"/>
</dbReference>
<dbReference type="PROSITE" id="PS50188">
    <property type="entry name" value="B302_SPRY"/>
    <property type="match status" value="1"/>
</dbReference>
<keyword evidence="3" id="KW-0862">Zinc</keyword>
<proteinExistence type="predicted"/>
<name>A0A6P5Q3A1_MUSCR</name>
<dbReference type="InterPro" id="IPR003879">
    <property type="entry name" value="Butyrophylin_SPRY"/>
</dbReference>
<dbReference type="KEGG" id="mcal:110300574"/>
<dbReference type="Proteomes" id="UP000515126">
    <property type="component" value="Chromosome 8"/>
</dbReference>
<dbReference type="SMART" id="SM00449">
    <property type="entry name" value="SPRY"/>
    <property type="match status" value="1"/>
</dbReference>
<dbReference type="InterPro" id="IPR003877">
    <property type="entry name" value="SPRY_dom"/>
</dbReference>
<dbReference type="InterPro" id="IPR050143">
    <property type="entry name" value="TRIM/RBCC"/>
</dbReference>
<dbReference type="InterPro" id="IPR001870">
    <property type="entry name" value="B30.2/SPRY"/>
</dbReference>
<dbReference type="InterPro" id="IPR013083">
    <property type="entry name" value="Znf_RING/FYVE/PHD"/>
</dbReference>